<dbReference type="Pfam" id="PF00501">
    <property type="entry name" value="AMP-binding"/>
    <property type="match status" value="1"/>
</dbReference>
<proteinExistence type="inferred from homology"/>
<keyword evidence="5" id="KW-1185">Reference proteome</keyword>
<protein>
    <recommendedName>
        <fullName evidence="6">AMP-dependent synthetase/ligase domain-containing protein</fullName>
    </recommendedName>
</protein>
<organism evidence="4 5">
    <name type="scientific">Penicillium vulpinum</name>
    <dbReference type="NCBI Taxonomy" id="29845"/>
    <lineage>
        <taxon>Eukaryota</taxon>
        <taxon>Fungi</taxon>
        <taxon>Dikarya</taxon>
        <taxon>Ascomycota</taxon>
        <taxon>Pezizomycotina</taxon>
        <taxon>Eurotiomycetes</taxon>
        <taxon>Eurotiomycetidae</taxon>
        <taxon>Eurotiales</taxon>
        <taxon>Aspergillaceae</taxon>
        <taxon>Penicillium</taxon>
    </lineage>
</organism>
<name>A0A1V6S0U3_9EURO</name>
<dbReference type="STRING" id="29845.A0A1V6S0U3"/>
<evidence type="ECO:0000256" key="1">
    <source>
        <dbReference type="ARBA" id="ARBA00006432"/>
    </source>
</evidence>
<feature type="domain" description="AMP-dependent synthetase/ligase" evidence="2">
    <location>
        <begin position="56"/>
        <end position="412"/>
    </location>
</feature>
<dbReference type="InterPro" id="IPR000873">
    <property type="entry name" value="AMP-dep_synth/lig_dom"/>
</dbReference>
<comment type="caution">
    <text evidence="4">The sequence shown here is derived from an EMBL/GenBank/DDBJ whole genome shotgun (WGS) entry which is preliminary data.</text>
</comment>
<gene>
    <name evidence="4" type="ORF">PENVUL_c012G02091</name>
</gene>
<dbReference type="Gene3D" id="3.30.300.30">
    <property type="match status" value="1"/>
</dbReference>
<dbReference type="GO" id="GO:0031956">
    <property type="term" value="F:medium-chain fatty acid-CoA ligase activity"/>
    <property type="evidence" value="ECO:0007669"/>
    <property type="project" value="TreeGrafter"/>
</dbReference>
<dbReference type="Gene3D" id="3.40.50.12780">
    <property type="entry name" value="N-terminal domain of ligase-like"/>
    <property type="match status" value="1"/>
</dbReference>
<dbReference type="GO" id="GO:0006631">
    <property type="term" value="P:fatty acid metabolic process"/>
    <property type="evidence" value="ECO:0007669"/>
    <property type="project" value="TreeGrafter"/>
</dbReference>
<dbReference type="SUPFAM" id="SSF56801">
    <property type="entry name" value="Acetyl-CoA synthetase-like"/>
    <property type="match status" value="1"/>
</dbReference>
<dbReference type="InterPro" id="IPR045851">
    <property type="entry name" value="AMP-bd_C_sf"/>
</dbReference>
<evidence type="ECO:0000259" key="2">
    <source>
        <dbReference type="Pfam" id="PF00501"/>
    </source>
</evidence>
<dbReference type="InterPro" id="IPR025110">
    <property type="entry name" value="AMP-bd_C"/>
</dbReference>
<evidence type="ECO:0000259" key="3">
    <source>
        <dbReference type="Pfam" id="PF13193"/>
    </source>
</evidence>
<comment type="similarity">
    <text evidence="1">Belongs to the ATP-dependent AMP-binding enzyme family.</text>
</comment>
<dbReference type="PANTHER" id="PTHR43201:SF8">
    <property type="entry name" value="ACYL-COA SYNTHETASE FAMILY MEMBER 3"/>
    <property type="match status" value="1"/>
</dbReference>
<feature type="domain" description="AMP-binding enzyme C-terminal" evidence="3">
    <location>
        <begin position="498"/>
        <end position="578"/>
    </location>
</feature>
<dbReference type="PROSITE" id="PS00455">
    <property type="entry name" value="AMP_BINDING"/>
    <property type="match status" value="1"/>
</dbReference>
<reference evidence="5" key="1">
    <citation type="journal article" date="2017" name="Nat. Microbiol.">
        <title>Global analysis of biosynthetic gene clusters reveals vast potential of secondary metabolite production in Penicillium species.</title>
        <authorList>
            <person name="Nielsen J.C."/>
            <person name="Grijseels S."/>
            <person name="Prigent S."/>
            <person name="Ji B."/>
            <person name="Dainat J."/>
            <person name="Nielsen K.F."/>
            <person name="Frisvad J.C."/>
            <person name="Workman M."/>
            <person name="Nielsen J."/>
        </authorList>
    </citation>
    <scope>NUCLEOTIDE SEQUENCE [LARGE SCALE GENOMIC DNA]</scope>
    <source>
        <strain evidence="5">IBT 29486</strain>
    </source>
</reference>
<dbReference type="AlphaFoldDB" id="A0A1V6S0U3"/>
<evidence type="ECO:0000313" key="4">
    <source>
        <dbReference type="EMBL" id="OQE07647.1"/>
    </source>
</evidence>
<evidence type="ECO:0000313" key="5">
    <source>
        <dbReference type="Proteomes" id="UP000191518"/>
    </source>
</evidence>
<dbReference type="PANTHER" id="PTHR43201">
    <property type="entry name" value="ACYL-COA SYNTHETASE"/>
    <property type="match status" value="1"/>
</dbReference>
<dbReference type="Pfam" id="PF13193">
    <property type="entry name" value="AMP-binding_C"/>
    <property type="match status" value="1"/>
</dbReference>
<dbReference type="EMBL" id="MDYP01000012">
    <property type="protein sequence ID" value="OQE07647.1"/>
    <property type="molecule type" value="Genomic_DNA"/>
</dbReference>
<evidence type="ECO:0008006" key="6">
    <source>
        <dbReference type="Google" id="ProtNLM"/>
    </source>
</evidence>
<accession>A0A1V6S0U3</accession>
<dbReference type="InterPro" id="IPR020845">
    <property type="entry name" value="AMP-binding_CS"/>
</dbReference>
<dbReference type="InterPro" id="IPR042099">
    <property type="entry name" value="ANL_N_sf"/>
</dbReference>
<dbReference type="Proteomes" id="UP000191518">
    <property type="component" value="Unassembled WGS sequence"/>
</dbReference>
<sequence length="609" mass="67255">MAGVTFQDGQLSQLSSGGNIFQRSSKMGDRTLFIPPHVGDNVLPNLPFFHRLLRYAQRRPSPIVIRDLVAGVEKTYHHLVSDVLAFCKALEGSLSNGARRDLIADKEVYIGLLALGGYEYAVGFIAILGIGAAVVPMAAALPAEEASYFLLKAQCVALVASTTSENNAQSVLRYMRESKGVHIPCISPIASYFRPTLLPSDEATISSGPVPDMNAAALVIFTSGTTGPPKGAVQRRSYISGNGEADAAYYQITDKDTVLHVLPVHHASGVGLTFLPFLAAGACIEFRSGSFDTAWTWERWRQGGLTFFSGVPTIYMRMMRYYEENIAHQAPEIRDQYIAGARQIRAMLCGTSALPGPVQEFWHRIRNTPILTRYGATEFGAVIKTELDSDGTPQNSVGCVAEAISLKLTDEGQILVKCPYMFSKQVECPFEESWLSIFLHILNRYLFDEKATADAHDAEGYFKTGDIARREGKYYFILGRASIDIIKSGGYKISALDIEREILGLDYVSEVMVVGVEDEEFGQRVAATVSLKQDQNTTRKSLTIAELREDLRDRMAGYKMPTILRVVQAELPKSGTGKVQKKILGPQFFPLNYRELPEVQVWSMEKARL</sequence>